<feature type="domain" description="Tetratricopeptide repeat protein 21A/21B C-terminal ARM" evidence="7">
    <location>
        <begin position="1110"/>
        <end position="1316"/>
    </location>
</feature>
<dbReference type="Pfam" id="PF25064">
    <property type="entry name" value="ARM_TT21_5th"/>
    <property type="match status" value="1"/>
</dbReference>
<dbReference type="InterPro" id="IPR056836">
    <property type="entry name" value="ARM_TT21_4th"/>
</dbReference>
<dbReference type="Pfam" id="PF25062">
    <property type="entry name" value="ARM_TT21_N"/>
    <property type="match status" value="1"/>
</dbReference>
<accession>A0AAE0VI63</accession>
<comment type="caution">
    <text evidence="10">The sequence shown here is derived from an EMBL/GenBank/DDBJ whole genome shotgun (WGS) entry which is preliminary data.</text>
</comment>
<sequence>MAETDAVILAKVNYYCREKYFCHMEAAAEEGLKKFGNDLVLKFFRAYAMILQNRPQEGIRELEVLKDKRDVNLCSLMGLMLAHKMSQNIDREAVQNLDAQLKTERKQAGELGLYYAGVFLFHTGKYDKAREYIDRMLKINPESREGLTIKGWLEMMSGREAKKSIKYFEDAILKDGANDIDALFGKAKCFEMRHNYSGSLELVNKVIVTYPNFLPALVEKIKLQLALQDWEATLETSQRALDQDIHCLEAIRYQALHLLCREGNYGEAANKIGDIITTLDRFEPKNPWLYFSMTQCLCRMSGRNALVLQQTCTLMERAVSLDGNNAEYINELGLQLLFQGKVKDAMRCYKNAMKMDETSVAALTGIIHCQLVENQLDDAAQQLEFLGEIQQSIGTSAELTYLSALLATKRHQGPEKVIQLLNDAIENHFKGLKGYPLGVEYYRLMNPDFLIQVIKLFLQFAPQTPVSAGQAVNPHLKKCLQVLDPLTKACPGLLEGLFLMGKVKFLAGDIDSAQTTLGHCLEMESTFSDAHILMAQIYLHQNNFKLANQSLEVGLSHNFEVREHPIYNLIRARIQKKQGEIAESIKTLQIAMGLPGVKSSGGKGGQARRQPKTEISVNDRVSVFLELAEAHRMLGEQPEAAKVMQDAINEFQNTPEEVRITIANAELALARGDTESALTMLRNVRPEQPYFVQAREKMAEIYLHHRKDKRLYASCYRELVDKHPSPHTCLLLGDAYMSIQEPEKAIEVYETALKKNPKDATLASKIGQAYVKTHNYGKAINYYEAALKAGGQSFLRYDLAELLLKLRQYDKAEKVLKSAIGEEPSTDLDIMMDQTKYQVLLSKVYQRCEKIEDAMQALTQARDMQARVLKRVHLEQPDAVSAQKQLAADICSQMAEHATNQRDFEKAISLYKEALVYNENDSKVMLAVAGLYLTREDLDACQHQLMTLLKNEKENDAATIMLADLMFRKNEYETAMYHFQQLLQFKADNFEALARLVDLMRRAGKLDDVPKFLEMAETASPRAALDAGFNYCKGLYDWYTGNPTAALKFFNMARKDNDWGNRAIYSMIEICLNPDNETIGGEVFESVEGDGVAQANDRDKTDSEQMAVRTAEKLLKELKPKPGDMRPKLLENMALISTKQKQNLEKALAAFMDMSSDERENVGALYGMAAAYMVLKQTPRARNQLKRVAKSNWTIQDAEDLEKSWLLLADIYIQSAKYDMANELLKRCLQHNKSCCKAYEYMGFIMEKEQSYKDAAINYEMAWKYGNKNNPVIGFKLAFNYLKAKRFVDAIDICHHVLNTHPNYPKIKKDILDKARQSLRV</sequence>
<evidence type="ECO:0000259" key="5">
    <source>
        <dbReference type="Pfam" id="PF25060"/>
    </source>
</evidence>
<dbReference type="InterPro" id="IPR019734">
    <property type="entry name" value="TPR_rpt"/>
</dbReference>
<dbReference type="Pfam" id="PF25060">
    <property type="entry name" value="ARM_TT21_2nd"/>
    <property type="match status" value="1"/>
</dbReference>
<dbReference type="SMART" id="SM00028">
    <property type="entry name" value="TPR"/>
    <property type="match status" value="14"/>
</dbReference>
<dbReference type="FunFam" id="1.25.40.10:FF:000245">
    <property type="entry name" value="Tetratricopeptide repeat domain 21B"/>
    <property type="match status" value="1"/>
</dbReference>
<feature type="domain" description="Tetratricopeptide repeat protein 21A/21B N-terminal ARM repeat" evidence="6">
    <location>
        <begin position="12"/>
        <end position="233"/>
    </location>
</feature>
<dbReference type="InterPro" id="IPR056833">
    <property type="entry name" value="ARM_TT21_N"/>
</dbReference>
<name>A0AAE0VI63_9BIVA</name>
<dbReference type="Pfam" id="PF25063">
    <property type="entry name" value="ARM_TT21_C"/>
    <property type="match status" value="1"/>
</dbReference>
<dbReference type="Pfam" id="PF13176">
    <property type="entry name" value="TPR_7"/>
    <property type="match status" value="1"/>
</dbReference>
<dbReference type="PANTHER" id="PTHR14699:SF0">
    <property type="entry name" value="TETRATRICOPEPTIDE REPEAT PROTEIN 21 HOMOLOG"/>
    <property type="match status" value="1"/>
</dbReference>
<dbReference type="SUPFAM" id="SSF81901">
    <property type="entry name" value="HCP-like"/>
    <property type="match status" value="2"/>
</dbReference>
<protein>
    <recommendedName>
        <fullName evidence="12">Tetratricopeptide repeat protein 21B</fullName>
    </recommendedName>
</protein>
<feature type="domain" description="Tetratricopeptide repeat protein 21A/21B fifth ARM repeats" evidence="8">
    <location>
        <begin position="957"/>
        <end position="1072"/>
    </location>
</feature>
<evidence type="ECO:0000256" key="1">
    <source>
        <dbReference type="ARBA" id="ARBA00010935"/>
    </source>
</evidence>
<evidence type="ECO:0008006" key="12">
    <source>
        <dbReference type="Google" id="ProtNLM"/>
    </source>
</evidence>
<evidence type="ECO:0000313" key="11">
    <source>
        <dbReference type="Proteomes" id="UP001195483"/>
    </source>
</evidence>
<dbReference type="GO" id="GO:0035721">
    <property type="term" value="P:intraciliary retrograde transport"/>
    <property type="evidence" value="ECO:0007669"/>
    <property type="project" value="TreeGrafter"/>
</dbReference>
<dbReference type="Pfam" id="PF25058">
    <property type="entry name" value="ARM_TT21"/>
    <property type="match status" value="1"/>
</dbReference>
<evidence type="ECO:0000259" key="7">
    <source>
        <dbReference type="Pfam" id="PF25063"/>
    </source>
</evidence>
<evidence type="ECO:0000259" key="6">
    <source>
        <dbReference type="Pfam" id="PF25062"/>
    </source>
</evidence>
<evidence type="ECO:0000259" key="9">
    <source>
        <dbReference type="Pfam" id="PF25068"/>
    </source>
</evidence>
<dbReference type="GO" id="GO:0005929">
    <property type="term" value="C:cilium"/>
    <property type="evidence" value="ECO:0007669"/>
    <property type="project" value="GOC"/>
</dbReference>
<dbReference type="GO" id="GO:0030991">
    <property type="term" value="C:intraciliary transport particle A"/>
    <property type="evidence" value="ECO:0007669"/>
    <property type="project" value="TreeGrafter"/>
</dbReference>
<dbReference type="FunFam" id="1.25.40.10:FF:000377">
    <property type="entry name" value="Tetratricopeptide repeat domain 21B"/>
    <property type="match status" value="1"/>
</dbReference>
<gene>
    <name evidence="10" type="ORF">CHS0354_030205</name>
</gene>
<feature type="repeat" description="TPR" evidence="4">
    <location>
        <begin position="110"/>
        <end position="143"/>
    </location>
</feature>
<comment type="similarity">
    <text evidence="1">Belongs to the TTC21 family.</text>
</comment>
<dbReference type="InterPro" id="IPR040364">
    <property type="entry name" value="TTC21A/TTC21B"/>
</dbReference>
<dbReference type="InterPro" id="IPR056832">
    <property type="entry name" value="ARM_TT21_2nd"/>
</dbReference>
<dbReference type="InterPro" id="IPR056835">
    <property type="entry name" value="ARM_TT21_5th"/>
</dbReference>
<proteinExistence type="inferred from homology"/>
<feature type="repeat" description="TPR" evidence="4">
    <location>
        <begin position="726"/>
        <end position="759"/>
    </location>
</feature>
<keyword evidence="3 4" id="KW-0802">TPR repeat</keyword>
<dbReference type="PANTHER" id="PTHR14699">
    <property type="entry name" value="STI2 PROTEIN-RELATED"/>
    <property type="match status" value="1"/>
</dbReference>
<feature type="repeat" description="TPR" evidence="4">
    <location>
        <begin position="326"/>
        <end position="359"/>
    </location>
</feature>
<evidence type="ECO:0000256" key="3">
    <source>
        <dbReference type="ARBA" id="ARBA00022803"/>
    </source>
</evidence>
<dbReference type="PROSITE" id="PS50005">
    <property type="entry name" value="TPR"/>
    <property type="match status" value="4"/>
</dbReference>
<dbReference type="GO" id="GO:0061512">
    <property type="term" value="P:protein localization to cilium"/>
    <property type="evidence" value="ECO:0007669"/>
    <property type="project" value="TreeGrafter"/>
</dbReference>
<reference evidence="10" key="2">
    <citation type="journal article" date="2021" name="Genome Biol. Evol.">
        <title>Developing a high-quality reference genome for a parasitic bivalve with doubly uniparental inheritance (Bivalvia: Unionida).</title>
        <authorList>
            <person name="Smith C.H."/>
        </authorList>
    </citation>
    <scope>NUCLEOTIDE SEQUENCE</scope>
    <source>
        <strain evidence="10">CHS0354</strain>
        <tissue evidence="10">Mantle</tissue>
    </source>
</reference>
<dbReference type="InterPro" id="IPR011990">
    <property type="entry name" value="TPR-like_helical_dom_sf"/>
</dbReference>
<dbReference type="InterPro" id="IPR056834">
    <property type="entry name" value="ARM_TT21_C"/>
</dbReference>
<evidence type="ECO:0000256" key="4">
    <source>
        <dbReference type="PROSITE-ProRule" id="PRU00339"/>
    </source>
</evidence>
<dbReference type="FunFam" id="1.25.40.10:FF:000197">
    <property type="entry name" value="Tetratricopeptide repeat domain 21B"/>
    <property type="match status" value="1"/>
</dbReference>
<feature type="domain" description="Tetratricopeptide repeat protein 21A/21B second ARM" evidence="5">
    <location>
        <begin position="271"/>
        <end position="542"/>
    </location>
</feature>
<reference evidence="10" key="1">
    <citation type="journal article" date="2021" name="Genome Biol. Evol.">
        <title>A High-Quality Reference Genome for a Parasitic Bivalve with Doubly Uniparental Inheritance (Bivalvia: Unionida).</title>
        <authorList>
            <person name="Smith C.H."/>
        </authorList>
    </citation>
    <scope>NUCLEOTIDE SEQUENCE</scope>
    <source>
        <strain evidence="10">CHS0354</strain>
    </source>
</reference>
<organism evidence="10 11">
    <name type="scientific">Potamilus streckersoni</name>
    <dbReference type="NCBI Taxonomy" id="2493646"/>
    <lineage>
        <taxon>Eukaryota</taxon>
        <taxon>Metazoa</taxon>
        <taxon>Spiralia</taxon>
        <taxon>Lophotrochozoa</taxon>
        <taxon>Mollusca</taxon>
        <taxon>Bivalvia</taxon>
        <taxon>Autobranchia</taxon>
        <taxon>Heteroconchia</taxon>
        <taxon>Palaeoheterodonta</taxon>
        <taxon>Unionida</taxon>
        <taxon>Unionoidea</taxon>
        <taxon>Unionidae</taxon>
        <taxon>Ambleminae</taxon>
        <taxon>Lampsilini</taxon>
        <taxon>Potamilus</taxon>
    </lineage>
</organism>
<dbReference type="EMBL" id="JAEAOA010001799">
    <property type="protein sequence ID" value="KAK3578789.1"/>
    <property type="molecule type" value="Genomic_DNA"/>
</dbReference>
<dbReference type="SUPFAM" id="SSF48452">
    <property type="entry name" value="TPR-like"/>
    <property type="match status" value="3"/>
</dbReference>
<keyword evidence="11" id="KW-1185">Reference proteome</keyword>
<evidence type="ECO:0000259" key="8">
    <source>
        <dbReference type="Pfam" id="PF25064"/>
    </source>
</evidence>
<dbReference type="Gene3D" id="1.25.40.10">
    <property type="entry name" value="Tetratricopeptide repeat domain"/>
    <property type="match status" value="7"/>
</dbReference>
<feature type="repeat" description="TPR" evidence="4">
    <location>
        <begin position="760"/>
        <end position="793"/>
    </location>
</feature>
<keyword evidence="2" id="KW-0677">Repeat</keyword>
<evidence type="ECO:0000313" key="10">
    <source>
        <dbReference type="EMBL" id="KAK3578789.1"/>
    </source>
</evidence>
<feature type="domain" description="Tetratricopeptide repeat protein 21A/21B fourth ARM" evidence="9">
    <location>
        <begin position="762"/>
        <end position="915"/>
    </location>
</feature>
<evidence type="ECO:0000256" key="2">
    <source>
        <dbReference type="ARBA" id="ARBA00022737"/>
    </source>
</evidence>
<reference evidence="10" key="3">
    <citation type="submission" date="2023-05" db="EMBL/GenBank/DDBJ databases">
        <authorList>
            <person name="Smith C.H."/>
        </authorList>
    </citation>
    <scope>NUCLEOTIDE SEQUENCE</scope>
    <source>
        <strain evidence="10">CHS0354</strain>
        <tissue evidence="10">Mantle</tissue>
    </source>
</reference>
<dbReference type="Pfam" id="PF25068">
    <property type="entry name" value="ARM_TT21_4th"/>
    <property type="match status" value="1"/>
</dbReference>
<dbReference type="Proteomes" id="UP001195483">
    <property type="component" value="Unassembled WGS sequence"/>
</dbReference>